<name>A0A940MLY1_9RHOB</name>
<dbReference type="SUPFAM" id="SSF53474">
    <property type="entry name" value="alpha/beta-Hydrolases"/>
    <property type="match status" value="1"/>
</dbReference>
<keyword evidence="3" id="KW-1185">Reference proteome</keyword>
<dbReference type="AlphaFoldDB" id="A0A940MLY1"/>
<gene>
    <name evidence="2" type="ORF">J5474_17560</name>
</gene>
<sequence length="381" mass="43294">MARNIVLLFDGTSNEICANRTNILRLYGTLTKSDSQIVWYDPGVGTFGAENSWLEISRKANEFWGMATGWGLDGNVKEAYRFLVDTVQTDAVGERDRIYIFGFSRGAYTARVLAGFLHAFGLMEPRNLNLLDYAYRAYKRIGDDGDENAFAEMRLFERIIRPERPVIRLLGLFDTVASVIESGRVLPRLRNHAHVAHNVSVQSVRHAVALDERRTMFRPLLWPRGQHYKANRFDPADGDPQDLREVWFRGVHGDIGGGYPEEESALAKIPLHWMIEETRPLGLLYKTRTVNEIVLGRGKASYVAPDPRADRHESMHALWPILEFIPRHKPKDSRRPAWNGLILPRKEPRHPPQSALIHASVAEGPLPDNLPPDHAFYDFGG</sequence>
<proteinExistence type="predicted"/>
<dbReference type="PANTHER" id="PTHR33840:SF1">
    <property type="entry name" value="TLE1 PHOSPHOLIPASE DOMAIN-CONTAINING PROTEIN"/>
    <property type="match status" value="1"/>
</dbReference>
<dbReference type="Pfam" id="PF09994">
    <property type="entry name" value="T6SS_Tle1-like_cat"/>
    <property type="match status" value="1"/>
</dbReference>
<evidence type="ECO:0000313" key="3">
    <source>
        <dbReference type="Proteomes" id="UP000675940"/>
    </source>
</evidence>
<dbReference type="Proteomes" id="UP000675940">
    <property type="component" value="Unassembled WGS sequence"/>
</dbReference>
<organism evidence="2 3">
    <name type="scientific">Sagittula salina</name>
    <dbReference type="NCBI Taxonomy" id="2820268"/>
    <lineage>
        <taxon>Bacteria</taxon>
        <taxon>Pseudomonadati</taxon>
        <taxon>Pseudomonadota</taxon>
        <taxon>Alphaproteobacteria</taxon>
        <taxon>Rhodobacterales</taxon>
        <taxon>Roseobacteraceae</taxon>
        <taxon>Sagittula</taxon>
    </lineage>
</organism>
<accession>A0A940MLY1</accession>
<evidence type="ECO:0000313" key="2">
    <source>
        <dbReference type="EMBL" id="MBP0484285.1"/>
    </source>
</evidence>
<dbReference type="InterPro" id="IPR018712">
    <property type="entry name" value="Tle1-like_cat"/>
</dbReference>
<dbReference type="PANTHER" id="PTHR33840">
    <property type="match status" value="1"/>
</dbReference>
<dbReference type="RefSeq" id="WP_209362490.1">
    <property type="nucleotide sequence ID" value="NZ_JAGISH010000011.1"/>
</dbReference>
<comment type="caution">
    <text evidence="2">The sequence shown here is derived from an EMBL/GenBank/DDBJ whole genome shotgun (WGS) entry which is preliminary data.</text>
</comment>
<evidence type="ECO:0000259" key="1">
    <source>
        <dbReference type="Pfam" id="PF09994"/>
    </source>
</evidence>
<feature type="domain" description="T6SS Phospholipase effector Tle1-like catalytic" evidence="1">
    <location>
        <begin position="3"/>
        <end position="277"/>
    </location>
</feature>
<dbReference type="EMBL" id="JAGISH010000011">
    <property type="protein sequence ID" value="MBP0484285.1"/>
    <property type="molecule type" value="Genomic_DNA"/>
</dbReference>
<protein>
    <submittedName>
        <fullName evidence="2">DUF2235 domain-containing protein</fullName>
    </submittedName>
</protein>
<dbReference type="InterPro" id="IPR029058">
    <property type="entry name" value="AB_hydrolase_fold"/>
</dbReference>
<reference evidence="2" key="1">
    <citation type="submission" date="2021-03" db="EMBL/GenBank/DDBJ databases">
        <title>Sagittula salina sp. nov. strain M10.9X isolated from the marine waste.</title>
        <authorList>
            <person name="Satari L."/>
            <person name="Molina-Menor E."/>
            <person name="Vidal-Verdu A."/>
            <person name="Pascual J."/>
            <person name="Pereto J."/>
            <person name="Porcar M."/>
        </authorList>
    </citation>
    <scope>NUCLEOTIDE SEQUENCE</scope>
    <source>
        <strain evidence="2">M10.9X</strain>
    </source>
</reference>